<dbReference type="EMBL" id="JAGFBR010000015">
    <property type="protein sequence ID" value="KAH0454090.1"/>
    <property type="molecule type" value="Genomic_DNA"/>
</dbReference>
<keyword evidence="2" id="KW-1185">Reference proteome</keyword>
<sequence length="169" mass="17266">MLTTSTSGTLVAAGENFLKAAAAQSQALSSTNTVIPPMSPYAMEYVSGIKIRVMNAGIPCLISAHSISVTAFIIITPTTISAGPTAHGGIDASNGVKNIERIKYAATVSAVSPVLPPSRIPVDDSINAVTGDVPSSEPATIAVASDMKAKYCPSNSPFSSTNPAKRAME</sequence>
<reference evidence="1 2" key="1">
    <citation type="journal article" date="2021" name="Hortic Res">
        <title>Chromosome-scale assembly of the Dendrobium chrysotoxum genome enhances the understanding of orchid evolution.</title>
        <authorList>
            <person name="Zhang Y."/>
            <person name="Zhang G.Q."/>
            <person name="Zhang D."/>
            <person name="Liu X.D."/>
            <person name="Xu X.Y."/>
            <person name="Sun W.H."/>
            <person name="Yu X."/>
            <person name="Zhu X."/>
            <person name="Wang Z.W."/>
            <person name="Zhao X."/>
            <person name="Zhong W.Y."/>
            <person name="Chen H."/>
            <person name="Yin W.L."/>
            <person name="Huang T."/>
            <person name="Niu S.C."/>
            <person name="Liu Z.J."/>
        </authorList>
    </citation>
    <scope>NUCLEOTIDE SEQUENCE [LARGE SCALE GENOMIC DNA]</scope>
    <source>
        <strain evidence="1">Lindl</strain>
    </source>
</reference>
<evidence type="ECO:0000313" key="1">
    <source>
        <dbReference type="EMBL" id="KAH0454090.1"/>
    </source>
</evidence>
<dbReference type="Proteomes" id="UP000775213">
    <property type="component" value="Unassembled WGS sequence"/>
</dbReference>
<comment type="caution">
    <text evidence="1">The sequence shown here is derived from an EMBL/GenBank/DDBJ whole genome shotgun (WGS) entry which is preliminary data.</text>
</comment>
<organism evidence="1 2">
    <name type="scientific">Dendrobium chrysotoxum</name>
    <name type="common">Orchid</name>
    <dbReference type="NCBI Taxonomy" id="161865"/>
    <lineage>
        <taxon>Eukaryota</taxon>
        <taxon>Viridiplantae</taxon>
        <taxon>Streptophyta</taxon>
        <taxon>Embryophyta</taxon>
        <taxon>Tracheophyta</taxon>
        <taxon>Spermatophyta</taxon>
        <taxon>Magnoliopsida</taxon>
        <taxon>Liliopsida</taxon>
        <taxon>Asparagales</taxon>
        <taxon>Orchidaceae</taxon>
        <taxon>Epidendroideae</taxon>
        <taxon>Malaxideae</taxon>
        <taxon>Dendrobiinae</taxon>
        <taxon>Dendrobium</taxon>
    </lineage>
</organism>
<name>A0AAV7GCZ2_DENCH</name>
<evidence type="ECO:0000313" key="2">
    <source>
        <dbReference type="Proteomes" id="UP000775213"/>
    </source>
</evidence>
<proteinExistence type="predicted"/>
<dbReference type="AlphaFoldDB" id="A0AAV7GCZ2"/>
<protein>
    <submittedName>
        <fullName evidence="1">Uncharacterized protein</fullName>
    </submittedName>
</protein>
<gene>
    <name evidence="1" type="ORF">IEQ34_016014</name>
</gene>
<accession>A0AAV7GCZ2</accession>